<reference evidence="1" key="1">
    <citation type="submission" date="2014-08" db="EMBL/GenBank/DDBJ databases">
        <authorList>
            <person name="Sharma Rahul"/>
            <person name="Thines Marco"/>
        </authorList>
    </citation>
    <scope>NUCLEOTIDE SEQUENCE</scope>
</reference>
<protein>
    <submittedName>
        <fullName evidence="1">Uncharacterized protein</fullName>
    </submittedName>
</protein>
<sequence length="607" mass="68214">MNQKGPTRESLQMLKRVSLQKLCKSLFIKGANKKSVEIIEVILAHYAQKDIEVEEAKQIAPVIPSERAERVIPASRIEATKRAATIEATREPRTIVRGEGAGQAIETDVRETNITRHESSGMENPRYEDLPMLSVVDEDKERLDLLQTHFDVRLAAHRRDLEERDATQWGQIEKRTAPRKSIVCPQKKPIFEIYRDPSTPEQNFLAGPSMLGAAPIQLLTEQLSVNKNVLTVMESIMPLRGNKVKIRSHPFVAASMASMSKRTRCLGSQLLAGRIRKEMNDRDQRLHPRASLSVLGKRQRLNDAKSLVFRVSKRLSSLTAVELSSHIPKTLSVLGKRAREPTFSIPEYEFADEFSFPLPPVLRLATPPIMDPHKDPWPSVGPLLSEPPKKSPSFSKKPKRLLVFEGCALTYIGMMKPGFVPSLEQVESRKSLKCWVAVASGQRGAPCSWIQKHRPPFVQSEREAKDDERRRQEAICWRPKSVFSDGHVEFAESYYEGCSFNNYLEMVGYYPGFPKSILSSSGSMRALSLSSSSSSSAWLSFLPASNHNTSLFTPNSHDPKNFPKSITHYLGDIIVTKVPCKKSGWFKRVPRDPGADGPIRGRVAWDA</sequence>
<evidence type="ECO:0000313" key="1">
    <source>
        <dbReference type="EMBL" id="CDZ97489.1"/>
    </source>
</evidence>
<proteinExistence type="predicted"/>
<dbReference type="AlphaFoldDB" id="A0A0F7SJH4"/>
<dbReference type="EMBL" id="LN483211">
    <property type="protein sequence ID" value="CDZ97489.1"/>
    <property type="molecule type" value="Genomic_DNA"/>
</dbReference>
<organism evidence="1">
    <name type="scientific">Phaffia rhodozyma</name>
    <name type="common">Yeast</name>
    <name type="synonym">Xanthophyllomyces dendrorhous</name>
    <dbReference type="NCBI Taxonomy" id="264483"/>
    <lineage>
        <taxon>Eukaryota</taxon>
        <taxon>Fungi</taxon>
        <taxon>Dikarya</taxon>
        <taxon>Basidiomycota</taxon>
        <taxon>Agaricomycotina</taxon>
        <taxon>Tremellomycetes</taxon>
        <taxon>Cystofilobasidiales</taxon>
        <taxon>Mrakiaceae</taxon>
        <taxon>Phaffia</taxon>
    </lineage>
</organism>
<accession>A0A0F7SJH4</accession>
<name>A0A0F7SJH4_PHARH</name>